<feature type="transmembrane region" description="Helical" evidence="6">
    <location>
        <begin position="28"/>
        <end position="49"/>
    </location>
</feature>
<dbReference type="InterPro" id="IPR000791">
    <property type="entry name" value="Gpr1/Fun34/SatP-like"/>
</dbReference>
<feature type="transmembrane region" description="Helical" evidence="6">
    <location>
        <begin position="151"/>
        <end position="172"/>
    </location>
</feature>
<dbReference type="PANTHER" id="PTHR31123:SF1">
    <property type="entry name" value="ACCUMULATION OF DYADS PROTEIN 2-RELATED"/>
    <property type="match status" value="1"/>
</dbReference>
<keyword evidence="8" id="KW-1185">Reference proteome</keyword>
<keyword evidence="3 6" id="KW-0812">Transmembrane</keyword>
<dbReference type="GO" id="GO:0015123">
    <property type="term" value="F:acetate transmembrane transporter activity"/>
    <property type="evidence" value="ECO:0007669"/>
    <property type="project" value="TreeGrafter"/>
</dbReference>
<feature type="transmembrane region" description="Helical" evidence="6">
    <location>
        <begin position="184"/>
        <end position="202"/>
    </location>
</feature>
<organism evidence="7 8">
    <name type="scientific">Hypholoma sublateritium (strain FD-334 SS-4)</name>
    <dbReference type="NCBI Taxonomy" id="945553"/>
    <lineage>
        <taxon>Eukaryota</taxon>
        <taxon>Fungi</taxon>
        <taxon>Dikarya</taxon>
        <taxon>Basidiomycota</taxon>
        <taxon>Agaricomycotina</taxon>
        <taxon>Agaricomycetes</taxon>
        <taxon>Agaricomycetidae</taxon>
        <taxon>Agaricales</taxon>
        <taxon>Agaricineae</taxon>
        <taxon>Strophariaceae</taxon>
        <taxon>Hypholoma</taxon>
    </lineage>
</organism>
<feature type="transmembrane region" description="Helical" evidence="6">
    <location>
        <begin position="92"/>
        <end position="118"/>
    </location>
</feature>
<feature type="transmembrane region" description="Helical" evidence="6">
    <location>
        <begin position="61"/>
        <end position="80"/>
    </location>
</feature>
<dbReference type="PANTHER" id="PTHR31123">
    <property type="entry name" value="ACCUMULATION OF DYADS PROTEIN 2-RELATED"/>
    <property type="match status" value="1"/>
</dbReference>
<sequence>MSEKEMDIEHIQNAPGVMRVAPRRPSRIASGGPAGIFSFASTTFILSMFNVNARGITIPNVVVGMAIFSGGLVQFVAGMWEYPRGNVFGATVFASYGAFWMSYATIFIPSSGILAAYPAGSPELASALGIYLCAWLIITVLFLIPCLFRSVAFVAVLTTLATTFALLAGAQFSGMLAVQKAGGVFGLLTCAIAYYIGLSELLDAEKKPLFRLPLGTMYVND</sequence>
<evidence type="ECO:0000256" key="3">
    <source>
        <dbReference type="ARBA" id="ARBA00022692"/>
    </source>
</evidence>
<keyword evidence="4 6" id="KW-1133">Transmembrane helix</keyword>
<reference evidence="8" key="1">
    <citation type="submission" date="2014-04" db="EMBL/GenBank/DDBJ databases">
        <title>Evolutionary Origins and Diversification of the Mycorrhizal Mutualists.</title>
        <authorList>
            <consortium name="DOE Joint Genome Institute"/>
            <consortium name="Mycorrhizal Genomics Consortium"/>
            <person name="Kohler A."/>
            <person name="Kuo A."/>
            <person name="Nagy L.G."/>
            <person name="Floudas D."/>
            <person name="Copeland A."/>
            <person name="Barry K.W."/>
            <person name="Cichocki N."/>
            <person name="Veneault-Fourrey C."/>
            <person name="LaButti K."/>
            <person name="Lindquist E.A."/>
            <person name="Lipzen A."/>
            <person name="Lundell T."/>
            <person name="Morin E."/>
            <person name="Murat C."/>
            <person name="Riley R."/>
            <person name="Ohm R."/>
            <person name="Sun H."/>
            <person name="Tunlid A."/>
            <person name="Henrissat B."/>
            <person name="Grigoriev I.V."/>
            <person name="Hibbett D.S."/>
            <person name="Martin F."/>
        </authorList>
    </citation>
    <scope>NUCLEOTIDE SEQUENCE [LARGE SCALE GENOMIC DNA]</scope>
    <source>
        <strain evidence="8">FD-334 SS-4</strain>
    </source>
</reference>
<dbReference type="OMA" id="DYNHANG"/>
<evidence type="ECO:0000313" key="8">
    <source>
        <dbReference type="Proteomes" id="UP000054270"/>
    </source>
</evidence>
<keyword evidence="5 6" id="KW-0472">Membrane</keyword>
<dbReference type="InterPro" id="IPR051633">
    <property type="entry name" value="AceTr"/>
</dbReference>
<feature type="transmembrane region" description="Helical" evidence="6">
    <location>
        <begin position="124"/>
        <end position="144"/>
    </location>
</feature>
<evidence type="ECO:0000256" key="5">
    <source>
        <dbReference type="ARBA" id="ARBA00023136"/>
    </source>
</evidence>
<name>A0A0D2KSX7_HYPSF</name>
<comment type="subcellular location">
    <subcellularLocation>
        <location evidence="1">Membrane</location>
        <topology evidence="1">Multi-pass membrane protein</topology>
    </subcellularLocation>
</comment>
<dbReference type="AlphaFoldDB" id="A0A0D2KSX7"/>
<dbReference type="OrthoDB" id="3648309at2759"/>
<dbReference type="EMBL" id="KN817599">
    <property type="protein sequence ID" value="KJA17737.1"/>
    <property type="molecule type" value="Genomic_DNA"/>
</dbReference>
<evidence type="ECO:0000256" key="2">
    <source>
        <dbReference type="ARBA" id="ARBA00005587"/>
    </source>
</evidence>
<evidence type="ECO:0008006" key="9">
    <source>
        <dbReference type="Google" id="ProtNLM"/>
    </source>
</evidence>
<gene>
    <name evidence="7" type="ORF">HYPSUDRAFT_46078</name>
</gene>
<evidence type="ECO:0000256" key="1">
    <source>
        <dbReference type="ARBA" id="ARBA00004141"/>
    </source>
</evidence>
<dbReference type="Pfam" id="PF01184">
    <property type="entry name" value="Gpr1_Fun34_YaaH"/>
    <property type="match status" value="1"/>
</dbReference>
<dbReference type="STRING" id="945553.A0A0D2KSX7"/>
<dbReference type="NCBIfam" id="NF038013">
    <property type="entry name" value="AceTr_1"/>
    <property type="match status" value="1"/>
</dbReference>
<evidence type="ECO:0000256" key="4">
    <source>
        <dbReference type="ARBA" id="ARBA00022989"/>
    </source>
</evidence>
<comment type="similarity">
    <text evidence="2">Belongs to the acetate uptake transporter (AceTr) (TC 2.A.96) family.</text>
</comment>
<proteinExistence type="inferred from homology"/>
<dbReference type="Proteomes" id="UP000054270">
    <property type="component" value="Unassembled WGS sequence"/>
</dbReference>
<dbReference type="GO" id="GO:0005886">
    <property type="term" value="C:plasma membrane"/>
    <property type="evidence" value="ECO:0007669"/>
    <property type="project" value="TreeGrafter"/>
</dbReference>
<evidence type="ECO:0000256" key="6">
    <source>
        <dbReference type="SAM" id="Phobius"/>
    </source>
</evidence>
<protein>
    <recommendedName>
        <fullName evidence="9">FUN34 transmembrane protein</fullName>
    </recommendedName>
</protein>
<accession>A0A0D2KSX7</accession>
<evidence type="ECO:0000313" key="7">
    <source>
        <dbReference type="EMBL" id="KJA17737.1"/>
    </source>
</evidence>